<keyword evidence="3" id="KW-0210">Decarboxylase</keyword>
<sequence>MSSSLPAAPSTPTVSESGASAIEVSSAAQRMHIVSDETTQIADMVLDYARRRLLSTDTPLDKPFSPAELARLASGSIGESGIGARRALALFENVLAPSCITTDHPQYLSFIPSAPTKAATAFDLVVSATAVYGGSWLEGSGAVFAENEVLRFLAREFGLPASAGGVFVQGGTVGNLSALVAARDQRARQLSEAGRARPDRWVVVCGGEAHSSIVSAAHVMDIDVAIVATGESGSLRGADVEPALVEHGDAVIAVVTTAGSTNFGIVDDIDSIAALKDAHDFWLHVDGAYGLAAMLAPGSRHRFAGVERADSLIVDPHKWLFAPFDACALIYRDPDHGRLAHTQHAEYLDTLTEAADYNPSDYAIQLTRRARGLPLWFSLATFGAEAYREAIEISIDLARQIADEIARRPYLRLVREPQLSVVVFERDGWDARDYAAWSDRLLDDQHAFVVASSHAGRPNTRFAIVNPTTTFEQLVAILDTMG</sequence>
<comment type="cofactor">
    <cofactor evidence="1 6 7">
        <name>pyridoxal 5'-phosphate</name>
        <dbReference type="ChEBI" id="CHEBI:597326"/>
    </cofactor>
</comment>
<accession>A0A839E597</accession>
<dbReference type="InterPro" id="IPR010977">
    <property type="entry name" value="Aromatic_deC"/>
</dbReference>
<dbReference type="InterPro" id="IPR015424">
    <property type="entry name" value="PyrdxlP-dep_Trfase"/>
</dbReference>
<dbReference type="PANTHER" id="PTHR11999:SF70">
    <property type="entry name" value="MIP05841P"/>
    <property type="match status" value="1"/>
</dbReference>
<dbReference type="PANTHER" id="PTHR11999">
    <property type="entry name" value="GROUP II PYRIDOXAL-5-PHOSPHATE DECARBOXYLASE"/>
    <property type="match status" value="1"/>
</dbReference>
<name>A0A839E597_9MICO</name>
<dbReference type="Pfam" id="PF00282">
    <property type="entry name" value="Pyridoxal_deC"/>
    <property type="match status" value="1"/>
</dbReference>
<evidence type="ECO:0000256" key="5">
    <source>
        <dbReference type="ARBA" id="ARBA00023239"/>
    </source>
</evidence>
<evidence type="ECO:0000256" key="4">
    <source>
        <dbReference type="ARBA" id="ARBA00022898"/>
    </source>
</evidence>
<dbReference type="InterPro" id="IPR015421">
    <property type="entry name" value="PyrdxlP-dep_Trfase_major"/>
</dbReference>
<dbReference type="InterPro" id="IPR021115">
    <property type="entry name" value="Pyridoxal-P_BS"/>
</dbReference>
<evidence type="ECO:0000256" key="1">
    <source>
        <dbReference type="ARBA" id="ARBA00001933"/>
    </source>
</evidence>
<feature type="modified residue" description="N6-(pyridoxal phosphate)lysine" evidence="6">
    <location>
        <position position="318"/>
    </location>
</feature>
<evidence type="ECO:0000313" key="9">
    <source>
        <dbReference type="Proteomes" id="UP000585905"/>
    </source>
</evidence>
<proteinExistence type="inferred from homology"/>
<evidence type="ECO:0000313" key="8">
    <source>
        <dbReference type="EMBL" id="MBA8847551.1"/>
    </source>
</evidence>
<dbReference type="GO" id="GO:0030170">
    <property type="term" value="F:pyridoxal phosphate binding"/>
    <property type="evidence" value="ECO:0007669"/>
    <property type="project" value="InterPro"/>
</dbReference>
<gene>
    <name evidence="8" type="ORF">FHX53_001136</name>
</gene>
<comment type="similarity">
    <text evidence="2 7">Belongs to the group II decarboxylase family.</text>
</comment>
<dbReference type="Proteomes" id="UP000585905">
    <property type="component" value="Unassembled WGS sequence"/>
</dbReference>
<dbReference type="Gene3D" id="3.40.640.10">
    <property type="entry name" value="Type I PLP-dependent aspartate aminotransferase-like (Major domain)"/>
    <property type="match status" value="1"/>
</dbReference>
<evidence type="ECO:0000256" key="3">
    <source>
        <dbReference type="ARBA" id="ARBA00022793"/>
    </source>
</evidence>
<dbReference type="PROSITE" id="PS00392">
    <property type="entry name" value="DDC_GAD_HDC_YDC"/>
    <property type="match status" value="1"/>
</dbReference>
<reference evidence="8 9" key="1">
    <citation type="submission" date="2020-07" db="EMBL/GenBank/DDBJ databases">
        <title>Sequencing the genomes of 1000 actinobacteria strains.</title>
        <authorList>
            <person name="Klenk H.-P."/>
        </authorList>
    </citation>
    <scope>NUCLEOTIDE SEQUENCE [LARGE SCALE GENOMIC DNA]</scope>
    <source>
        <strain evidence="8 9">DSM 19663</strain>
    </source>
</reference>
<dbReference type="Gene3D" id="3.90.1150.10">
    <property type="entry name" value="Aspartate Aminotransferase, domain 1"/>
    <property type="match status" value="1"/>
</dbReference>
<keyword evidence="4 6" id="KW-0663">Pyridoxal phosphate</keyword>
<comment type="caution">
    <text evidence="8">The sequence shown here is derived from an EMBL/GenBank/DDBJ whole genome shotgun (WGS) entry which is preliminary data.</text>
</comment>
<evidence type="ECO:0000256" key="7">
    <source>
        <dbReference type="RuleBase" id="RU000382"/>
    </source>
</evidence>
<dbReference type="EMBL" id="JACGWX010000002">
    <property type="protein sequence ID" value="MBA8847551.1"/>
    <property type="molecule type" value="Genomic_DNA"/>
</dbReference>
<keyword evidence="5 7" id="KW-0456">Lyase</keyword>
<dbReference type="AlphaFoldDB" id="A0A839E597"/>
<organism evidence="8 9">
    <name type="scientific">Microcella alkalica</name>
    <dbReference type="NCBI Taxonomy" id="355930"/>
    <lineage>
        <taxon>Bacteria</taxon>
        <taxon>Bacillati</taxon>
        <taxon>Actinomycetota</taxon>
        <taxon>Actinomycetes</taxon>
        <taxon>Micrococcales</taxon>
        <taxon>Microbacteriaceae</taxon>
        <taxon>Microcella</taxon>
    </lineage>
</organism>
<protein>
    <submittedName>
        <fullName evidence="8">Glutamate/tyrosine decarboxylase-like PLP-dependent enzyme</fullName>
    </submittedName>
</protein>
<evidence type="ECO:0000256" key="2">
    <source>
        <dbReference type="ARBA" id="ARBA00009533"/>
    </source>
</evidence>
<dbReference type="GO" id="GO:0004058">
    <property type="term" value="F:aromatic-L-amino-acid decarboxylase activity"/>
    <property type="evidence" value="ECO:0007669"/>
    <property type="project" value="UniProtKB-ARBA"/>
</dbReference>
<dbReference type="InterPro" id="IPR015422">
    <property type="entry name" value="PyrdxlP-dep_Trfase_small"/>
</dbReference>
<dbReference type="InterPro" id="IPR002129">
    <property type="entry name" value="PyrdxlP-dep_de-COase"/>
</dbReference>
<keyword evidence="9" id="KW-1185">Reference proteome</keyword>
<dbReference type="SUPFAM" id="SSF53383">
    <property type="entry name" value="PLP-dependent transferases"/>
    <property type="match status" value="1"/>
</dbReference>
<evidence type="ECO:0000256" key="6">
    <source>
        <dbReference type="PIRSR" id="PIRSR602129-50"/>
    </source>
</evidence>
<dbReference type="GO" id="GO:0019752">
    <property type="term" value="P:carboxylic acid metabolic process"/>
    <property type="evidence" value="ECO:0007669"/>
    <property type="project" value="InterPro"/>
</dbReference>